<dbReference type="Gene3D" id="2.130.10.10">
    <property type="entry name" value="YVTN repeat-like/Quinoprotein amine dehydrogenase"/>
    <property type="match status" value="2"/>
</dbReference>
<comment type="catalytic activity">
    <reaction evidence="1">
        <text>S-ubiquitinyl-[E2 ubiquitin-conjugating enzyme]-L-cysteine + [acceptor protein]-L-lysine = [E2 ubiquitin-conjugating enzyme]-L-cysteine + N(6)-ubiquitinyl-[acceptor protein]-L-lysine.</text>
        <dbReference type="EC" id="2.3.2.27"/>
    </reaction>
</comment>
<dbReference type="SMART" id="SM00320">
    <property type="entry name" value="WD40"/>
    <property type="match status" value="3"/>
</dbReference>
<comment type="caution">
    <text evidence="8">The sequence shown here is derived from an EMBL/GenBank/DDBJ whole genome shotgun (WGS) entry which is preliminary data.</text>
</comment>
<feature type="repeat" description="WD" evidence="5">
    <location>
        <begin position="1245"/>
        <end position="1282"/>
    </location>
</feature>
<dbReference type="Pfam" id="PF04564">
    <property type="entry name" value="U-box"/>
    <property type="match status" value="1"/>
</dbReference>
<dbReference type="InterPro" id="IPR056514">
    <property type="entry name" value="ARM_LIN_2nd"/>
</dbReference>
<comment type="pathway">
    <text evidence="2">Protein modification; protein ubiquitination.</text>
</comment>
<dbReference type="InterPro" id="IPR055566">
    <property type="entry name" value="ARM_LIN"/>
</dbReference>
<dbReference type="PROSITE" id="PS51698">
    <property type="entry name" value="U_BOX"/>
    <property type="match status" value="1"/>
</dbReference>
<reference evidence="8" key="1">
    <citation type="submission" date="2022-04" db="EMBL/GenBank/DDBJ databases">
        <title>A functionally conserved STORR gene fusion in Papaver species that diverged 16.8 million years ago.</title>
        <authorList>
            <person name="Catania T."/>
        </authorList>
    </citation>
    <scope>NUCLEOTIDE SEQUENCE</scope>
    <source>
        <strain evidence="8">S-188037</strain>
    </source>
</reference>
<dbReference type="InterPro" id="IPR011989">
    <property type="entry name" value="ARM-like"/>
</dbReference>
<accession>A0AAD4S5L1</accession>
<dbReference type="SUPFAM" id="SSF48371">
    <property type="entry name" value="ARM repeat"/>
    <property type="match status" value="1"/>
</dbReference>
<dbReference type="InterPro" id="IPR045210">
    <property type="entry name" value="RING-Ubox_PUB"/>
</dbReference>
<dbReference type="InterPro" id="IPR001680">
    <property type="entry name" value="WD40_rpt"/>
</dbReference>
<dbReference type="InterPro" id="IPR016024">
    <property type="entry name" value="ARM-type_fold"/>
</dbReference>
<dbReference type="InterPro" id="IPR052858">
    <property type="entry name" value="E3_ubiquitin-ligase_LIN"/>
</dbReference>
<evidence type="ECO:0000256" key="6">
    <source>
        <dbReference type="SAM" id="MobiDB-lite"/>
    </source>
</evidence>
<feature type="region of interest" description="Disordered" evidence="6">
    <location>
        <begin position="307"/>
        <end position="351"/>
    </location>
</feature>
<dbReference type="EC" id="2.3.2.27" evidence="3"/>
<feature type="domain" description="U-box" evidence="7">
    <location>
        <begin position="511"/>
        <end position="586"/>
    </location>
</feature>
<keyword evidence="4" id="KW-0808">Transferase</keyword>
<dbReference type="Gene3D" id="1.25.10.10">
    <property type="entry name" value="Leucine-rich Repeat Variant"/>
    <property type="match status" value="1"/>
</dbReference>
<dbReference type="PROSITE" id="PS50082">
    <property type="entry name" value="WD_REPEATS_2"/>
    <property type="match status" value="2"/>
</dbReference>
<dbReference type="CDD" id="cd16664">
    <property type="entry name" value="RING-Ubox_PUB"/>
    <property type="match status" value="1"/>
</dbReference>
<dbReference type="GO" id="GO:0061630">
    <property type="term" value="F:ubiquitin protein ligase activity"/>
    <property type="evidence" value="ECO:0007669"/>
    <property type="project" value="UniProtKB-EC"/>
</dbReference>
<feature type="compositionally biased region" description="Polar residues" evidence="6">
    <location>
        <begin position="313"/>
        <end position="323"/>
    </location>
</feature>
<feature type="compositionally biased region" description="Basic and acidic residues" evidence="6">
    <location>
        <begin position="370"/>
        <end position="381"/>
    </location>
</feature>
<dbReference type="InterPro" id="IPR036322">
    <property type="entry name" value="WD40_repeat_dom_sf"/>
</dbReference>
<dbReference type="GO" id="GO:0016567">
    <property type="term" value="P:protein ubiquitination"/>
    <property type="evidence" value="ECO:0007669"/>
    <property type="project" value="InterPro"/>
</dbReference>
<protein>
    <recommendedName>
        <fullName evidence="3">RING-type E3 ubiquitin transferase</fullName>
        <ecNumber evidence="3">2.3.2.27</ecNumber>
    </recommendedName>
</protein>
<dbReference type="Gene3D" id="3.30.40.10">
    <property type="entry name" value="Zinc/RING finger domain, C3HC4 (zinc finger)"/>
    <property type="match status" value="1"/>
</dbReference>
<organism evidence="8 9">
    <name type="scientific">Papaver atlanticum</name>
    <dbReference type="NCBI Taxonomy" id="357466"/>
    <lineage>
        <taxon>Eukaryota</taxon>
        <taxon>Viridiplantae</taxon>
        <taxon>Streptophyta</taxon>
        <taxon>Embryophyta</taxon>
        <taxon>Tracheophyta</taxon>
        <taxon>Spermatophyta</taxon>
        <taxon>Magnoliopsida</taxon>
        <taxon>Ranunculales</taxon>
        <taxon>Papaveraceae</taxon>
        <taxon>Papaveroideae</taxon>
        <taxon>Papaver</taxon>
    </lineage>
</organism>
<feature type="repeat" description="WD" evidence="5">
    <location>
        <begin position="1456"/>
        <end position="1490"/>
    </location>
</feature>
<dbReference type="PANTHER" id="PTHR47446">
    <property type="entry name" value="RING-TYPE E3 UBIQUITIN TRANSFERASE"/>
    <property type="match status" value="1"/>
</dbReference>
<dbReference type="Pfam" id="PF23654">
    <property type="entry name" value="ARM_LIN_2nd"/>
    <property type="match status" value="1"/>
</dbReference>
<dbReference type="InterPro" id="IPR015943">
    <property type="entry name" value="WD40/YVTN_repeat-like_dom_sf"/>
</dbReference>
<evidence type="ECO:0000313" key="9">
    <source>
        <dbReference type="Proteomes" id="UP001202328"/>
    </source>
</evidence>
<dbReference type="InterPro" id="IPR056512">
    <property type="entry name" value="LIN_N"/>
</dbReference>
<evidence type="ECO:0000259" key="7">
    <source>
        <dbReference type="PROSITE" id="PS51698"/>
    </source>
</evidence>
<evidence type="ECO:0000256" key="1">
    <source>
        <dbReference type="ARBA" id="ARBA00000900"/>
    </source>
</evidence>
<keyword evidence="5" id="KW-0853">WD repeat</keyword>
<dbReference type="InterPro" id="IPR003613">
    <property type="entry name" value="Ubox_domain"/>
</dbReference>
<dbReference type="Pfam" id="PF23628">
    <property type="entry name" value="ARM_LIN_C"/>
    <property type="match status" value="1"/>
</dbReference>
<dbReference type="EMBL" id="JAJJMB010014260">
    <property type="protein sequence ID" value="KAI3861410.1"/>
    <property type="molecule type" value="Genomic_DNA"/>
</dbReference>
<dbReference type="SMART" id="SM00504">
    <property type="entry name" value="Ubox"/>
    <property type="match status" value="1"/>
</dbReference>
<feature type="region of interest" description="Disordered" evidence="6">
    <location>
        <begin position="370"/>
        <end position="415"/>
    </location>
</feature>
<evidence type="ECO:0000256" key="3">
    <source>
        <dbReference type="ARBA" id="ARBA00012483"/>
    </source>
</evidence>
<evidence type="ECO:0000313" key="8">
    <source>
        <dbReference type="EMBL" id="KAI3861410.1"/>
    </source>
</evidence>
<feature type="compositionally biased region" description="Low complexity" evidence="6">
    <location>
        <begin position="386"/>
        <end position="407"/>
    </location>
</feature>
<evidence type="ECO:0000256" key="2">
    <source>
        <dbReference type="ARBA" id="ARBA00004906"/>
    </source>
</evidence>
<name>A0AAD4S5L1_9MAGN</name>
<evidence type="ECO:0000256" key="5">
    <source>
        <dbReference type="PROSITE-ProRule" id="PRU00221"/>
    </source>
</evidence>
<dbReference type="InterPro" id="IPR013083">
    <property type="entry name" value="Znf_RING/FYVE/PHD"/>
</dbReference>
<dbReference type="SUPFAM" id="SSF57850">
    <property type="entry name" value="RING/U-box"/>
    <property type="match status" value="1"/>
</dbReference>
<dbReference type="SUPFAM" id="SSF50978">
    <property type="entry name" value="WD40 repeat-like"/>
    <property type="match status" value="1"/>
</dbReference>
<dbReference type="Pfam" id="PF23568">
    <property type="entry name" value="ARM_LIN"/>
    <property type="match status" value="1"/>
</dbReference>
<keyword evidence="9" id="KW-1185">Reference proteome</keyword>
<dbReference type="Proteomes" id="UP001202328">
    <property type="component" value="Unassembled WGS sequence"/>
</dbReference>
<dbReference type="PANTHER" id="PTHR47446:SF3">
    <property type="entry name" value="RING-TYPE E3 UBIQUITIN TRANSFERASE"/>
    <property type="match status" value="1"/>
</dbReference>
<sequence>MAGRYKFPVDQKDIVKFLIATVGSSIQDRLINKEQRIQHKEQCAERLASEEVGGDKESEVQYSEQAVLANLDWGIDALEEAINTSNVETKLARLDHAKKMLQVCAMLNSRKKTAGVPNFYLSAWAHLNLAFLWKMRNNVHNSVLHILEMFSVDPFFSRIDFAPELWKILFLPHMSSTIGWYSEARHKLVMELIPDSADLSFTADFDQFFNESLILTMRPDQAEKLQKLEQLYGHALDENTRLYAKYYKDCLNYDPLTSKKAVPMLPIAEPPMTPLHEVSSSIPDYVKFGPILPTHAGFAPYLKDKENERNSRLNKSSSSTPRLNISPKPLPKRGACEENEDDYDSSYGDIDMDTEAKPCIVTDKMRMHENASNRSQIEPKTRKSHPNSPSATSPISSPKSPKVLSPKTDIRGKRVPEAILRLSSNRFSDPNNSKSLPTSPHLCNGSGINLAGFDGEMTKHNDKNLSCRRNLIFGDIITSPSHNCYLDETEDGNQSCHSATPSSGKLTPHGRPPKDFICSITGQLLGDPVTLETGQTYERRAIQEWLKRGNTTCPITRQPLSATLLPKTNYVLKRLITSWKEQYPDLAHEFSYSETPRTPTSNQSSKELPLVTTHLKESSLPNPLFADNHVNKKSNRFMRAAVSTSPTSVISQAASEIIINGLKPSISCLCTSENLEDCEAAVLKIGSIWKDSKNDPGVQSYLSKPTIVNGFVEILSASVNREVLRTSIYVLSELAFVDETVGETLKSVDSVIDCLATLLKNGLAEAAVLICQLRPTYAQLFVHDLIPSLVQVVSSRNEDLDGFQLGMDPKDASIAMLDQILSGGDENSKSINASSVISANGLPSLLRCSDRTEGRQSVVSILLSCMRADRSCRNLIASRAKLAHVLELFHAGNDNVKGICIEFLHELVCLNRRTFCNQILHIIKDEGRFSTMHTFLVYLQMAPMEQQPAIASLLLQLDLLVEPRKMSIFREEAVEALIEALRRKDFPSSQVMTLDALLSLSGRLSTTGISLTEAWLLKTAGFDQTYNALVKAEKYREQENESMELMAEEKLASSWEKHVAFVLCNHEKGSIFKALEECINSNSLEMARSCLVIATWLIHTVSNLPDTGVRDIARKCLLHPFINVLQSSRNLEEKILSALALKCFINNQDALKELGVYAKSICKSLRKLKSSSIVVKDILKALMNLPSVNAKDLWSCAEEGELDSSANGEVLSLVHLKGRMFSSHSDGTIKVWEAGKRSLRLIKEVREHTKAVTCLVIPSSGDKLYSGSLDKTIRVWTINSEEIHCIEVHDVKEVILGLAANARFACFASQATGVKVYNWSGTPKQINFNKNVKCLLISNSKLYCGCTNYSIQEVDLSKGTSATFFSGTKKLLGKQAIHALYIHGDLLFAGGSSVDGTAGKVFSLSTKEVITTLPAGSDVHCITANNDFVFIGTKSGITDVYLRERLVRVASIKTGGGRESSKITSLASHSDGEMLYTGSSSGKIQAWVLD</sequence>
<dbReference type="Pfam" id="PF00400">
    <property type="entry name" value="WD40"/>
    <property type="match status" value="2"/>
</dbReference>
<proteinExistence type="predicted"/>
<dbReference type="PROSITE" id="PS50294">
    <property type="entry name" value="WD_REPEATS_REGION"/>
    <property type="match status" value="2"/>
</dbReference>
<gene>
    <name evidence="8" type="ORF">MKW98_000362</name>
</gene>
<evidence type="ECO:0000256" key="4">
    <source>
        <dbReference type="ARBA" id="ARBA00022679"/>
    </source>
</evidence>